<feature type="region of interest" description="Disordered" evidence="1">
    <location>
        <begin position="1"/>
        <end position="22"/>
    </location>
</feature>
<name>A0A450X0J3_9GAMM</name>
<dbReference type="EMBL" id="CAADFM010000359">
    <property type="protein sequence ID" value="VFK22810.1"/>
    <property type="molecule type" value="Genomic_DNA"/>
</dbReference>
<evidence type="ECO:0000313" key="2">
    <source>
        <dbReference type="EMBL" id="VFK22810.1"/>
    </source>
</evidence>
<feature type="compositionally biased region" description="Basic and acidic residues" evidence="1">
    <location>
        <begin position="94"/>
        <end position="109"/>
    </location>
</feature>
<reference evidence="2" key="1">
    <citation type="submission" date="2019-02" db="EMBL/GenBank/DDBJ databases">
        <authorList>
            <person name="Gruber-Vodicka R. H."/>
            <person name="Seah K. B. B."/>
        </authorList>
    </citation>
    <scope>NUCLEOTIDE SEQUENCE</scope>
    <source>
        <strain evidence="2">BECK_S312</strain>
        <strain evidence="3">BECK_S426</strain>
    </source>
</reference>
<gene>
    <name evidence="2" type="ORF">BECKLPF1236A_GA0070988_103593</name>
    <name evidence="3" type="ORF">BECKLPF1236C_GA0070990_103433</name>
</gene>
<evidence type="ECO:0000256" key="1">
    <source>
        <dbReference type="SAM" id="MobiDB-lite"/>
    </source>
</evidence>
<dbReference type="EMBL" id="CAADFP010000343">
    <property type="protein sequence ID" value="VFK35192.1"/>
    <property type="molecule type" value="Genomic_DNA"/>
</dbReference>
<accession>A0A450X0J3</accession>
<feature type="region of interest" description="Disordered" evidence="1">
    <location>
        <begin position="82"/>
        <end position="109"/>
    </location>
</feature>
<feature type="compositionally biased region" description="Polar residues" evidence="1">
    <location>
        <begin position="82"/>
        <end position="92"/>
    </location>
</feature>
<dbReference type="AlphaFoldDB" id="A0A450X0J3"/>
<sequence>METPNEINEIESTPSELETDEPKTLEEQIEHFAFLQFTDDQISKITRMDVESLIETYGEIVDKGRLLGEAKSREAAMTLALQGSTPAQSQMFKLNDHAKKTARRRDSQL</sequence>
<protein>
    <submittedName>
        <fullName evidence="2">Uncharacterized protein</fullName>
    </submittedName>
</protein>
<organism evidence="2">
    <name type="scientific">Candidatus Kentrum sp. LPFa</name>
    <dbReference type="NCBI Taxonomy" id="2126335"/>
    <lineage>
        <taxon>Bacteria</taxon>
        <taxon>Pseudomonadati</taxon>
        <taxon>Pseudomonadota</taxon>
        <taxon>Gammaproteobacteria</taxon>
        <taxon>Candidatus Kentrum</taxon>
    </lineage>
</organism>
<proteinExistence type="predicted"/>
<evidence type="ECO:0000313" key="3">
    <source>
        <dbReference type="EMBL" id="VFK35192.1"/>
    </source>
</evidence>